<feature type="transmembrane region" description="Helical" evidence="13">
    <location>
        <begin position="86"/>
        <end position="106"/>
    </location>
</feature>
<evidence type="ECO:0000256" key="8">
    <source>
        <dbReference type="ARBA" id="ARBA00022989"/>
    </source>
</evidence>
<evidence type="ECO:0000256" key="11">
    <source>
        <dbReference type="RuleBase" id="RU003983"/>
    </source>
</evidence>
<dbReference type="InterPro" id="IPR001915">
    <property type="entry name" value="Peptidase_M48"/>
</dbReference>
<keyword evidence="3 11" id="KW-0645">Protease</keyword>
<keyword evidence="6 11" id="KW-0378">Hydrolase</keyword>
<keyword evidence="8 13" id="KW-1133">Transmembrane helix</keyword>
<keyword evidence="10 13" id="KW-0472">Membrane</keyword>
<gene>
    <name evidence="15" type="ORF">HH308_00265</name>
</gene>
<keyword evidence="2" id="KW-1003">Cell membrane</keyword>
<evidence type="ECO:0000256" key="4">
    <source>
        <dbReference type="ARBA" id="ARBA00022692"/>
    </source>
</evidence>
<evidence type="ECO:0000256" key="9">
    <source>
        <dbReference type="ARBA" id="ARBA00023049"/>
    </source>
</evidence>
<dbReference type="AlphaFoldDB" id="A0A848KN58"/>
<dbReference type="CDD" id="cd07325">
    <property type="entry name" value="M48_Ste24p_like"/>
    <property type="match status" value="1"/>
</dbReference>
<comment type="caution">
    <text evidence="15">The sequence shown here is derived from an EMBL/GenBank/DDBJ whole genome shotgun (WGS) entry which is preliminary data.</text>
</comment>
<keyword evidence="7 11" id="KW-0862">Zinc</keyword>
<evidence type="ECO:0000256" key="10">
    <source>
        <dbReference type="ARBA" id="ARBA00023136"/>
    </source>
</evidence>
<evidence type="ECO:0000256" key="3">
    <source>
        <dbReference type="ARBA" id="ARBA00022670"/>
    </source>
</evidence>
<dbReference type="GO" id="GO:0006508">
    <property type="term" value="P:proteolysis"/>
    <property type="evidence" value="ECO:0007669"/>
    <property type="project" value="UniProtKB-KW"/>
</dbReference>
<dbReference type="InterPro" id="IPR050083">
    <property type="entry name" value="HtpX_protease"/>
</dbReference>
<keyword evidence="4 13" id="KW-0812">Transmembrane</keyword>
<feature type="region of interest" description="Disordered" evidence="12">
    <location>
        <begin position="341"/>
        <end position="371"/>
    </location>
</feature>
<dbReference type="GO" id="GO:0004222">
    <property type="term" value="F:metalloendopeptidase activity"/>
    <property type="evidence" value="ECO:0007669"/>
    <property type="project" value="InterPro"/>
</dbReference>
<keyword evidence="16" id="KW-1185">Reference proteome</keyword>
<evidence type="ECO:0000259" key="14">
    <source>
        <dbReference type="Pfam" id="PF01435"/>
    </source>
</evidence>
<evidence type="ECO:0000256" key="12">
    <source>
        <dbReference type="SAM" id="MobiDB-lite"/>
    </source>
</evidence>
<evidence type="ECO:0000256" key="5">
    <source>
        <dbReference type="ARBA" id="ARBA00022723"/>
    </source>
</evidence>
<evidence type="ECO:0000256" key="13">
    <source>
        <dbReference type="SAM" id="Phobius"/>
    </source>
</evidence>
<dbReference type="GO" id="GO:0005886">
    <property type="term" value="C:plasma membrane"/>
    <property type="evidence" value="ECO:0007669"/>
    <property type="project" value="UniProtKB-SubCell"/>
</dbReference>
<organism evidence="15 16">
    <name type="scientific">Gordonia asplenii</name>
    <dbReference type="NCBI Taxonomy" id="2725283"/>
    <lineage>
        <taxon>Bacteria</taxon>
        <taxon>Bacillati</taxon>
        <taxon>Actinomycetota</taxon>
        <taxon>Actinomycetes</taxon>
        <taxon>Mycobacteriales</taxon>
        <taxon>Gordoniaceae</taxon>
        <taxon>Gordonia</taxon>
    </lineage>
</organism>
<protein>
    <submittedName>
        <fullName evidence="15">M48 family metalloprotease</fullName>
    </submittedName>
</protein>
<keyword evidence="9 11" id="KW-0482">Metalloprotease</keyword>
<name>A0A848KN58_9ACTN</name>
<dbReference type="Pfam" id="PF01435">
    <property type="entry name" value="Peptidase_M48"/>
    <property type="match status" value="2"/>
</dbReference>
<dbReference type="Proteomes" id="UP000550729">
    <property type="component" value="Unassembled WGS sequence"/>
</dbReference>
<evidence type="ECO:0000256" key="1">
    <source>
        <dbReference type="ARBA" id="ARBA00004651"/>
    </source>
</evidence>
<feature type="transmembrane region" description="Helical" evidence="13">
    <location>
        <begin position="112"/>
        <end position="132"/>
    </location>
</feature>
<feature type="region of interest" description="Disordered" evidence="12">
    <location>
        <begin position="1"/>
        <end position="59"/>
    </location>
</feature>
<dbReference type="Gene3D" id="3.30.2010.10">
    <property type="entry name" value="Metalloproteases ('zincins'), catalytic domain"/>
    <property type="match status" value="1"/>
</dbReference>
<evidence type="ECO:0000313" key="16">
    <source>
        <dbReference type="Proteomes" id="UP000550729"/>
    </source>
</evidence>
<comment type="subcellular location">
    <subcellularLocation>
        <location evidence="1">Cell membrane</location>
        <topology evidence="1">Multi-pass membrane protein</topology>
    </subcellularLocation>
</comment>
<feature type="compositionally biased region" description="Low complexity" evidence="12">
    <location>
        <begin position="38"/>
        <end position="56"/>
    </location>
</feature>
<dbReference type="RefSeq" id="WP_170192172.1">
    <property type="nucleotide sequence ID" value="NZ_JABBNB010000001.1"/>
</dbReference>
<dbReference type="PANTHER" id="PTHR43221:SF1">
    <property type="entry name" value="PROTEASE HTPX"/>
    <property type="match status" value="1"/>
</dbReference>
<reference evidence="15 16" key="1">
    <citation type="submission" date="2020-04" db="EMBL/GenBank/DDBJ databases">
        <title>Gordonia sp. nov. TBRC 11910.</title>
        <authorList>
            <person name="Suriyachadkun C."/>
        </authorList>
    </citation>
    <scope>NUCLEOTIDE SEQUENCE [LARGE SCALE GENOMIC DNA]</scope>
    <source>
        <strain evidence="15 16">TBRC 11910</strain>
    </source>
</reference>
<accession>A0A848KN58</accession>
<evidence type="ECO:0000313" key="15">
    <source>
        <dbReference type="EMBL" id="NMN99651.1"/>
    </source>
</evidence>
<feature type="domain" description="Peptidase M48" evidence="14">
    <location>
        <begin position="231"/>
        <end position="322"/>
    </location>
</feature>
<evidence type="ECO:0000256" key="2">
    <source>
        <dbReference type="ARBA" id="ARBA00022475"/>
    </source>
</evidence>
<feature type="compositionally biased region" description="Pro residues" evidence="12">
    <location>
        <begin position="348"/>
        <end position="360"/>
    </location>
</feature>
<comment type="cofactor">
    <cofactor evidence="11">
        <name>Zn(2+)</name>
        <dbReference type="ChEBI" id="CHEBI:29105"/>
    </cofactor>
    <text evidence="11">Binds 1 zinc ion per subunit.</text>
</comment>
<evidence type="ECO:0000256" key="7">
    <source>
        <dbReference type="ARBA" id="ARBA00022833"/>
    </source>
</evidence>
<sequence>MDPQPSLPHQASSGGAAAAGGEPTSAPDPSTVTPIPSVPGVVPGTAGSPAAATATPPQVPGYPSQWLPPAKYADGPHRHPWEIPTLVVILLLTAAVYAFAILMVMLGDLSGWYLSALLLPILYVFIRGTTLASMRVNGVQMTPTQFPEGYQMVVDAAARYGLEYVPDAYVMSGNGTINAMASGHGFRRFIVVYSDLFEIGGQARSPEALRFIIGHEVGHIAAGHTSYWRQVTTGLIMQVPFLGSLLSRTQEYTADNFGYYTQPSGAPGAIGVLSAGKYMLSAVDFDEFADRATREKGLFVFIVNAMSSHPVLTWRAAALRDRTRGGSILLRPRVLKRGIGNGNAMPVVPTPHPAAQPPGALPNGLESQTRP</sequence>
<dbReference type="EMBL" id="JABBNB010000001">
    <property type="protein sequence ID" value="NMN99651.1"/>
    <property type="molecule type" value="Genomic_DNA"/>
</dbReference>
<comment type="similarity">
    <text evidence="11">Belongs to the peptidase M48 family.</text>
</comment>
<proteinExistence type="inferred from homology"/>
<dbReference type="GO" id="GO:0046872">
    <property type="term" value="F:metal ion binding"/>
    <property type="evidence" value="ECO:0007669"/>
    <property type="project" value="UniProtKB-KW"/>
</dbReference>
<keyword evidence="5" id="KW-0479">Metal-binding</keyword>
<feature type="domain" description="Peptidase M48" evidence="14">
    <location>
        <begin position="151"/>
        <end position="226"/>
    </location>
</feature>
<dbReference type="PANTHER" id="PTHR43221">
    <property type="entry name" value="PROTEASE HTPX"/>
    <property type="match status" value="1"/>
</dbReference>
<evidence type="ECO:0000256" key="6">
    <source>
        <dbReference type="ARBA" id="ARBA00022801"/>
    </source>
</evidence>
<feature type="compositionally biased region" description="Low complexity" evidence="12">
    <location>
        <begin position="11"/>
        <end position="21"/>
    </location>
</feature>